<evidence type="ECO:0000313" key="2">
    <source>
        <dbReference type="EMBL" id="CAA9245353.1"/>
    </source>
</evidence>
<proteinExistence type="predicted"/>
<feature type="non-terminal residue" evidence="2">
    <location>
        <position position="1"/>
    </location>
</feature>
<accession>A0A6J4I8W9</accession>
<dbReference type="AlphaFoldDB" id="A0A6J4I8W9"/>
<evidence type="ECO:0000256" key="1">
    <source>
        <dbReference type="SAM" id="MobiDB-lite"/>
    </source>
</evidence>
<reference evidence="2" key="1">
    <citation type="submission" date="2020-02" db="EMBL/GenBank/DDBJ databases">
        <authorList>
            <person name="Meier V. D."/>
        </authorList>
    </citation>
    <scope>NUCLEOTIDE SEQUENCE</scope>
    <source>
        <strain evidence="2">AVDCRST_MAG76</strain>
    </source>
</reference>
<feature type="compositionally biased region" description="Basic and acidic residues" evidence="1">
    <location>
        <begin position="72"/>
        <end position="84"/>
    </location>
</feature>
<feature type="region of interest" description="Disordered" evidence="1">
    <location>
        <begin position="1"/>
        <end position="124"/>
    </location>
</feature>
<feature type="compositionally biased region" description="Basic and acidic residues" evidence="1">
    <location>
        <begin position="16"/>
        <end position="44"/>
    </location>
</feature>
<name>A0A6J4I8W9_9ACTN</name>
<protein>
    <submittedName>
        <fullName evidence="2">Uncharacterized protein</fullName>
    </submittedName>
</protein>
<sequence length="124" mass="13418">GAATDRRASRPPAHPGGDRVHRDAPGSPPERRRCCSGRRDERSHASGHLPVPAADDADRLHPRPATRSGSGRPDRRVAQPGHDRHRDRHPLGDQPPWPVRSGLPGPVRGEPLTDAAGPRPEARL</sequence>
<gene>
    <name evidence="2" type="ORF">AVDCRST_MAG76-1993</name>
</gene>
<dbReference type="EMBL" id="CADCSZ010000123">
    <property type="protein sequence ID" value="CAA9245353.1"/>
    <property type="molecule type" value="Genomic_DNA"/>
</dbReference>
<feature type="non-terminal residue" evidence="2">
    <location>
        <position position="124"/>
    </location>
</feature>
<organism evidence="2">
    <name type="scientific">uncultured Acidimicrobiales bacterium</name>
    <dbReference type="NCBI Taxonomy" id="310071"/>
    <lineage>
        <taxon>Bacteria</taxon>
        <taxon>Bacillati</taxon>
        <taxon>Actinomycetota</taxon>
        <taxon>Acidimicrobiia</taxon>
        <taxon>Acidimicrobiales</taxon>
        <taxon>environmental samples</taxon>
    </lineage>
</organism>